<dbReference type="InterPro" id="IPR016274">
    <property type="entry name" value="Histidine_acid_Pase_euk"/>
</dbReference>
<evidence type="ECO:0000256" key="7">
    <source>
        <dbReference type="ARBA" id="ARBA00041857"/>
    </source>
</evidence>
<keyword evidence="3" id="KW-0964">Secreted</keyword>
<comment type="catalytic activity">
    <reaction evidence="10">
        <text>1D-myo-inositol 1,2-bisphosphate + H2O = 1D-myo-inositol 2-phosphate + phosphate</text>
        <dbReference type="Rhea" id="RHEA:77135"/>
        <dbReference type="ChEBI" id="CHEBI:15377"/>
        <dbReference type="ChEBI" id="CHEBI:43474"/>
        <dbReference type="ChEBI" id="CHEBI:84142"/>
        <dbReference type="ChEBI" id="CHEBI:195539"/>
    </reaction>
    <physiologicalReaction direction="left-to-right" evidence="10">
        <dbReference type="Rhea" id="RHEA:77136"/>
    </physiologicalReaction>
</comment>
<evidence type="ECO:0000256" key="9">
    <source>
        <dbReference type="ARBA" id="ARBA00043670"/>
    </source>
</evidence>
<comment type="catalytic activity">
    <reaction evidence="11">
        <text>1D-myo-inositol 1,2,6-trisphosphate + H2O = 1D-myo-inositol 1,2-bisphosphate + phosphate</text>
        <dbReference type="Rhea" id="RHEA:77131"/>
        <dbReference type="ChEBI" id="CHEBI:15377"/>
        <dbReference type="ChEBI" id="CHEBI:43474"/>
        <dbReference type="ChEBI" id="CHEBI:195537"/>
        <dbReference type="ChEBI" id="CHEBI:195539"/>
    </reaction>
    <physiologicalReaction direction="left-to-right" evidence="11">
        <dbReference type="Rhea" id="RHEA:77132"/>
    </physiologicalReaction>
</comment>
<evidence type="ECO:0000313" key="20">
    <source>
        <dbReference type="Proteomes" id="UP000325313"/>
    </source>
</evidence>
<evidence type="ECO:0000256" key="5">
    <source>
        <dbReference type="ARBA" id="ARBA00023157"/>
    </source>
</evidence>
<comment type="caution">
    <text evidence="19">The sequence shown here is derived from an EMBL/GenBank/DDBJ whole genome shotgun (WGS) entry which is preliminary data.</text>
</comment>
<evidence type="ECO:0000256" key="17">
    <source>
        <dbReference type="PIRSR" id="PIRSR000894-2"/>
    </source>
</evidence>
<evidence type="ECO:0000256" key="12">
    <source>
        <dbReference type="ARBA" id="ARBA00043748"/>
    </source>
</evidence>
<dbReference type="PANTHER" id="PTHR20963:SF24">
    <property type="entry name" value="3-PHYTASE B"/>
    <property type="match status" value="1"/>
</dbReference>
<evidence type="ECO:0000256" key="4">
    <source>
        <dbReference type="ARBA" id="ARBA00022801"/>
    </source>
</evidence>
<feature type="chain" id="PRO_5022689709" description="Phytase A" evidence="18">
    <location>
        <begin position="21"/>
        <end position="422"/>
    </location>
</feature>
<feature type="disulfide bond" evidence="17">
    <location>
        <begin position="70"/>
        <end position="345"/>
    </location>
</feature>
<keyword evidence="18" id="KW-0732">Signal</keyword>
<evidence type="ECO:0000256" key="18">
    <source>
        <dbReference type="SAM" id="SignalP"/>
    </source>
</evidence>
<keyword evidence="6" id="KW-0325">Glycoprotein</keyword>
<dbReference type="InterPro" id="IPR033379">
    <property type="entry name" value="Acid_Pase_AS"/>
</dbReference>
<evidence type="ECO:0000256" key="13">
    <source>
        <dbReference type="ARBA" id="ARBA00043788"/>
    </source>
</evidence>
<dbReference type="Gene3D" id="3.40.50.1240">
    <property type="entry name" value="Phosphoglycerate mutase-like"/>
    <property type="match status" value="2"/>
</dbReference>
<dbReference type="SUPFAM" id="SSF53254">
    <property type="entry name" value="Phosphoglycerate mutase-like"/>
    <property type="match status" value="1"/>
</dbReference>
<dbReference type="GO" id="GO:0005576">
    <property type="term" value="C:extracellular region"/>
    <property type="evidence" value="ECO:0007669"/>
    <property type="project" value="UniProtKB-SubCell"/>
</dbReference>
<evidence type="ECO:0000313" key="19">
    <source>
        <dbReference type="EMBL" id="KAA1126794.1"/>
    </source>
</evidence>
<evidence type="ECO:0000256" key="16">
    <source>
        <dbReference type="PIRSR" id="PIRSR000894-1"/>
    </source>
</evidence>
<dbReference type="AlphaFoldDB" id="A0A5B0RQ63"/>
<dbReference type="PROSITE" id="PS00616">
    <property type="entry name" value="HIS_ACID_PHOSPHAT_1"/>
    <property type="match status" value="1"/>
</dbReference>
<dbReference type="GO" id="GO:0016158">
    <property type="term" value="F:inositol hexakisphosphate 3-phosphatase activity"/>
    <property type="evidence" value="ECO:0007669"/>
    <property type="project" value="UniProtKB-EC"/>
</dbReference>
<dbReference type="Proteomes" id="UP000325313">
    <property type="component" value="Unassembled WGS sequence"/>
</dbReference>
<comment type="subunit">
    <text evidence="2">Monomer.</text>
</comment>
<dbReference type="EMBL" id="VDEP01000170">
    <property type="protein sequence ID" value="KAA1126794.1"/>
    <property type="molecule type" value="Genomic_DNA"/>
</dbReference>
<evidence type="ECO:0000256" key="6">
    <source>
        <dbReference type="ARBA" id="ARBA00023180"/>
    </source>
</evidence>
<name>A0A5B0RQ63_PUCGR</name>
<dbReference type="InterPro" id="IPR000560">
    <property type="entry name" value="His_Pase_clade-2"/>
</dbReference>
<evidence type="ECO:0000256" key="10">
    <source>
        <dbReference type="ARBA" id="ARBA00043675"/>
    </source>
</evidence>
<organism evidence="19 20">
    <name type="scientific">Puccinia graminis f. sp. tritici</name>
    <dbReference type="NCBI Taxonomy" id="56615"/>
    <lineage>
        <taxon>Eukaryota</taxon>
        <taxon>Fungi</taxon>
        <taxon>Dikarya</taxon>
        <taxon>Basidiomycota</taxon>
        <taxon>Pucciniomycotina</taxon>
        <taxon>Pucciniomycetes</taxon>
        <taxon>Pucciniales</taxon>
        <taxon>Pucciniaceae</taxon>
        <taxon>Puccinia</taxon>
    </lineage>
</organism>
<feature type="active site" description="Proton donor" evidence="16">
    <location>
        <position position="296"/>
    </location>
</feature>
<sequence>MSTFMALSLLLNFALWNLESQCSAHGQVPFRLTSASDTKSLALPNWIVHHAGPIAPFHQIGTYQSPPNGCKIVQVNHLQRHGSRYPTAQVHQTIHRALKKLKQSSHLDESLDFITDYQYHLGEDSLLPLGALESFEAGVQFASRYERLIDRENLPFIRASSSERVVDSAQNFTSGLASWLEININPIEPLVISEDPDLCIFESIADEKLSRLCGIFEHVDWPGYGYYYDLDKYYNHGLGNRLGQAEGISYVAELIARLTGDRKWVEQDESKVNQTLDQSWATFPLNQSSYVDFSHDNQMISILAALGIQPHEPLPATGPPPPHKVWDVSKWMPFSSRLTIEKMQCDHRVNELVRFVLNDMIIPIPSCNTSDQHPLLRGSPFICPLSQFIESRRSLLGNSENLHEQCSSTRRPLLYNLIGSKN</sequence>
<dbReference type="InterPro" id="IPR029033">
    <property type="entry name" value="His_PPase_superfam"/>
</dbReference>
<protein>
    <recommendedName>
        <fullName evidence="14">Phytase A</fullName>
    </recommendedName>
    <alternativeName>
        <fullName evidence="15">Histidine acid phosphatase phyA</fullName>
    </alternativeName>
    <alternativeName>
        <fullName evidence="8">Myo-inositol hexakisphosphate phosphohydrolase A</fullName>
    </alternativeName>
    <alternativeName>
        <fullName evidence="7">Myo-inositol-hexaphosphate 3-phosphohydrolase A</fullName>
    </alternativeName>
</protein>
<evidence type="ECO:0000256" key="2">
    <source>
        <dbReference type="ARBA" id="ARBA00011245"/>
    </source>
</evidence>
<evidence type="ECO:0000256" key="8">
    <source>
        <dbReference type="ARBA" id="ARBA00042300"/>
    </source>
</evidence>
<dbReference type="PIRSF" id="PIRSF000894">
    <property type="entry name" value="Acid_phosphatase"/>
    <property type="match status" value="1"/>
</dbReference>
<evidence type="ECO:0000256" key="15">
    <source>
        <dbReference type="ARBA" id="ARBA00044262"/>
    </source>
</evidence>
<feature type="disulfide bond" evidence="17">
    <location>
        <begin position="199"/>
        <end position="213"/>
    </location>
</feature>
<reference evidence="19 20" key="1">
    <citation type="submission" date="2019-05" db="EMBL/GenBank/DDBJ databases">
        <title>Emergence of the Ug99 lineage of the wheat stem rust pathogen through somatic hybridization.</title>
        <authorList>
            <person name="Li F."/>
            <person name="Upadhyaya N.M."/>
            <person name="Sperschneider J."/>
            <person name="Matny O."/>
            <person name="Nguyen-Phuc H."/>
            <person name="Mago R."/>
            <person name="Raley C."/>
            <person name="Miller M.E."/>
            <person name="Silverstein K.A.T."/>
            <person name="Henningsen E."/>
            <person name="Hirsch C.D."/>
            <person name="Visser B."/>
            <person name="Pretorius Z.A."/>
            <person name="Steffenson B.J."/>
            <person name="Schwessinger B."/>
            <person name="Dodds P.N."/>
            <person name="Figueroa M."/>
        </authorList>
    </citation>
    <scope>NUCLEOTIDE SEQUENCE [LARGE SCALE GENOMIC DNA]</scope>
    <source>
        <strain evidence="19 20">Ug99</strain>
    </source>
</reference>
<accession>A0A5B0RQ63</accession>
<keyword evidence="5 17" id="KW-1015">Disulfide bond</keyword>
<gene>
    <name evidence="19" type="ORF">PGTUg99_021118</name>
</gene>
<comment type="catalytic activity">
    <reaction evidence="12">
        <text>1D-myo-inositol 1,2,4,5,6-pentakisphosphate + H2O = 1D-myo-inositol 1,2,5,6-tetrakisphosphate + phosphate</text>
        <dbReference type="Rhea" id="RHEA:77115"/>
        <dbReference type="ChEBI" id="CHEBI:15377"/>
        <dbReference type="ChEBI" id="CHEBI:43474"/>
        <dbReference type="ChEBI" id="CHEBI:57798"/>
        <dbReference type="ChEBI" id="CHEBI:195535"/>
    </reaction>
    <physiologicalReaction direction="left-to-right" evidence="12">
        <dbReference type="Rhea" id="RHEA:77116"/>
    </physiologicalReaction>
</comment>
<dbReference type="PANTHER" id="PTHR20963">
    <property type="entry name" value="MULTIPLE INOSITOL POLYPHOSPHATE PHOSPHATASE-RELATED"/>
    <property type="match status" value="1"/>
</dbReference>
<proteinExistence type="predicted"/>
<comment type="catalytic activity">
    <reaction evidence="13">
        <text>1D-myo-inositol hexakisphosphate + H2O = 1D-myo-inositol 1,2,4,5,6-pentakisphosphate + phosphate</text>
        <dbReference type="Rhea" id="RHEA:16989"/>
        <dbReference type="ChEBI" id="CHEBI:15377"/>
        <dbReference type="ChEBI" id="CHEBI:43474"/>
        <dbReference type="ChEBI" id="CHEBI:57798"/>
        <dbReference type="ChEBI" id="CHEBI:58130"/>
        <dbReference type="EC" id="3.1.3.8"/>
    </reaction>
    <physiologicalReaction direction="left-to-right" evidence="13">
        <dbReference type="Rhea" id="RHEA:16990"/>
    </physiologicalReaction>
</comment>
<evidence type="ECO:0000256" key="11">
    <source>
        <dbReference type="ARBA" id="ARBA00043721"/>
    </source>
</evidence>
<feature type="disulfide bond" evidence="17">
    <location>
        <begin position="367"/>
        <end position="383"/>
    </location>
</feature>
<evidence type="ECO:0000256" key="14">
    <source>
        <dbReference type="ARBA" id="ARBA00044106"/>
    </source>
</evidence>
<evidence type="ECO:0000256" key="3">
    <source>
        <dbReference type="ARBA" id="ARBA00022525"/>
    </source>
</evidence>
<keyword evidence="4" id="KW-0378">Hydrolase</keyword>
<evidence type="ECO:0000256" key="1">
    <source>
        <dbReference type="ARBA" id="ARBA00004613"/>
    </source>
</evidence>
<comment type="catalytic activity">
    <reaction evidence="9">
        <text>1D-myo-inositol 1,2,5,6-tetrakisphosphate + H2O = 1D-myo-inositol 1,2,6-trisphosphate + phosphate</text>
        <dbReference type="Rhea" id="RHEA:77119"/>
        <dbReference type="ChEBI" id="CHEBI:15377"/>
        <dbReference type="ChEBI" id="CHEBI:43474"/>
        <dbReference type="ChEBI" id="CHEBI:195535"/>
        <dbReference type="ChEBI" id="CHEBI:195537"/>
    </reaction>
    <physiologicalReaction direction="left-to-right" evidence="9">
        <dbReference type="Rhea" id="RHEA:77120"/>
    </physiologicalReaction>
</comment>
<dbReference type="GO" id="GO:0003993">
    <property type="term" value="F:acid phosphatase activity"/>
    <property type="evidence" value="ECO:0007669"/>
    <property type="project" value="TreeGrafter"/>
</dbReference>
<dbReference type="Pfam" id="PF00328">
    <property type="entry name" value="His_Phos_2"/>
    <property type="match status" value="2"/>
</dbReference>
<dbReference type="CDD" id="cd07061">
    <property type="entry name" value="HP_HAP_like"/>
    <property type="match status" value="1"/>
</dbReference>
<comment type="subcellular location">
    <subcellularLocation>
        <location evidence="1">Secreted</location>
    </subcellularLocation>
</comment>
<feature type="active site" description="Nucleophile" evidence="16">
    <location>
        <position position="81"/>
    </location>
</feature>
<feature type="signal peptide" evidence="18">
    <location>
        <begin position="1"/>
        <end position="20"/>
    </location>
</feature>